<accession>A0A914DNG2</accession>
<evidence type="ECO:0000259" key="1">
    <source>
        <dbReference type="Pfam" id="PF07748"/>
    </source>
</evidence>
<dbReference type="InterPro" id="IPR011682">
    <property type="entry name" value="Glyco_hydro_38_C"/>
</dbReference>
<dbReference type="InterPro" id="IPR011013">
    <property type="entry name" value="Gal_mutarotase_sf_dom"/>
</dbReference>
<dbReference type="PANTHER" id="PTHR11607">
    <property type="entry name" value="ALPHA-MANNOSIDASE"/>
    <property type="match status" value="1"/>
</dbReference>
<dbReference type="PANTHER" id="PTHR11607:SF3">
    <property type="entry name" value="LYSOSOMAL ALPHA-MANNOSIDASE"/>
    <property type="match status" value="1"/>
</dbReference>
<dbReference type="WBParaSite" id="ACRNAN_scaffold3181.g11327.t1">
    <property type="protein sequence ID" value="ACRNAN_scaffold3181.g11327.t1"/>
    <property type="gene ID" value="ACRNAN_scaffold3181.g11327"/>
</dbReference>
<dbReference type="GO" id="GO:0030246">
    <property type="term" value="F:carbohydrate binding"/>
    <property type="evidence" value="ECO:0007669"/>
    <property type="project" value="InterPro"/>
</dbReference>
<dbReference type="Pfam" id="PF07748">
    <property type="entry name" value="Glyco_hydro_38C"/>
    <property type="match status" value="1"/>
</dbReference>
<evidence type="ECO:0000313" key="2">
    <source>
        <dbReference type="Proteomes" id="UP000887540"/>
    </source>
</evidence>
<evidence type="ECO:0000313" key="3">
    <source>
        <dbReference type="WBParaSite" id="ACRNAN_scaffold3181.g11327.t1"/>
    </source>
</evidence>
<dbReference type="InterPro" id="IPR050843">
    <property type="entry name" value="Glycosyl_Hydrlase_38"/>
</dbReference>
<reference evidence="3" key="1">
    <citation type="submission" date="2022-11" db="UniProtKB">
        <authorList>
            <consortium name="WormBaseParasite"/>
        </authorList>
    </citation>
    <scope>IDENTIFICATION</scope>
</reference>
<dbReference type="GO" id="GO:0006013">
    <property type="term" value="P:mannose metabolic process"/>
    <property type="evidence" value="ECO:0007669"/>
    <property type="project" value="InterPro"/>
</dbReference>
<dbReference type="SUPFAM" id="SSF74650">
    <property type="entry name" value="Galactose mutarotase-like"/>
    <property type="match status" value="1"/>
</dbReference>
<protein>
    <submittedName>
        <fullName evidence="3">Glycosyl hydrolase family 38 C-terminal domain-containing protein</fullName>
    </submittedName>
</protein>
<proteinExistence type="predicted"/>
<organism evidence="2 3">
    <name type="scientific">Acrobeloides nanus</name>
    <dbReference type="NCBI Taxonomy" id="290746"/>
    <lineage>
        <taxon>Eukaryota</taxon>
        <taxon>Metazoa</taxon>
        <taxon>Ecdysozoa</taxon>
        <taxon>Nematoda</taxon>
        <taxon>Chromadorea</taxon>
        <taxon>Rhabditida</taxon>
        <taxon>Tylenchina</taxon>
        <taxon>Cephalobomorpha</taxon>
        <taxon>Cephaloboidea</taxon>
        <taxon>Cephalobidae</taxon>
        <taxon>Acrobeloides</taxon>
    </lineage>
</organism>
<dbReference type="GO" id="GO:0005764">
    <property type="term" value="C:lysosome"/>
    <property type="evidence" value="ECO:0007669"/>
    <property type="project" value="TreeGrafter"/>
</dbReference>
<name>A0A914DNG2_9BILA</name>
<dbReference type="Proteomes" id="UP000887540">
    <property type="component" value="Unplaced"/>
</dbReference>
<keyword evidence="2" id="KW-1185">Reference proteome</keyword>
<dbReference type="GO" id="GO:0004559">
    <property type="term" value="F:alpha-mannosidase activity"/>
    <property type="evidence" value="ECO:0007669"/>
    <property type="project" value="InterPro"/>
</dbReference>
<dbReference type="AlphaFoldDB" id="A0A914DNG2"/>
<sequence>MAINEACFMANIDPLGYQTYFISLTTSYFNLFKNKLKESQNSISNGLIKLVFDSEGYLAGYHDLTNGKAYSLKQEFFYYRGYSSKDANWDFPPSGAYIFRPINETFSFKKVYHTLNINQTIFDDGIVQEARQVISPWVSQVIRLVPNKKTVEFEWTVGPISK</sequence>
<dbReference type="Gene3D" id="2.70.98.30">
    <property type="entry name" value="Golgi alpha-mannosidase II, domain 4"/>
    <property type="match status" value="1"/>
</dbReference>
<feature type="domain" description="Glycosyl hydrolase family 38 C-terminal" evidence="1">
    <location>
        <begin position="43"/>
        <end position="157"/>
    </location>
</feature>